<evidence type="ECO:0000313" key="3">
    <source>
        <dbReference type="Proteomes" id="UP001148838"/>
    </source>
</evidence>
<dbReference type="EMBL" id="JAJSOF020000013">
    <property type="protein sequence ID" value="KAJ4442389.1"/>
    <property type="molecule type" value="Genomic_DNA"/>
</dbReference>
<evidence type="ECO:0000256" key="1">
    <source>
        <dbReference type="SAM" id="MobiDB-lite"/>
    </source>
</evidence>
<sequence length="103" mass="11775">MAAGISKDVFTLRWAPRQFIDHKVTRMGLSLMHLMRFDVEGVPFLHRVVTRNEICVHHVTPGTKQTPMSSKNASSPPHKKFRTAPSAKVVMTMVFWNHKACLY</sequence>
<name>A0ABQ8T7A6_PERAM</name>
<feature type="compositionally biased region" description="Polar residues" evidence="1">
    <location>
        <begin position="62"/>
        <end position="75"/>
    </location>
</feature>
<proteinExistence type="predicted"/>
<evidence type="ECO:0000313" key="2">
    <source>
        <dbReference type="EMBL" id="KAJ4442389.1"/>
    </source>
</evidence>
<feature type="region of interest" description="Disordered" evidence="1">
    <location>
        <begin position="60"/>
        <end position="81"/>
    </location>
</feature>
<protein>
    <submittedName>
        <fullName evidence="2">Uncharacterized protein</fullName>
    </submittedName>
</protein>
<keyword evidence="3" id="KW-1185">Reference proteome</keyword>
<dbReference type="Proteomes" id="UP001148838">
    <property type="component" value="Unassembled WGS sequence"/>
</dbReference>
<accession>A0ABQ8T7A6</accession>
<dbReference type="InterPro" id="IPR036397">
    <property type="entry name" value="RNaseH_sf"/>
</dbReference>
<dbReference type="Gene3D" id="3.30.420.10">
    <property type="entry name" value="Ribonuclease H-like superfamily/Ribonuclease H"/>
    <property type="match status" value="1"/>
</dbReference>
<comment type="caution">
    <text evidence="2">The sequence shown here is derived from an EMBL/GenBank/DDBJ whole genome shotgun (WGS) entry which is preliminary data.</text>
</comment>
<organism evidence="2 3">
    <name type="scientific">Periplaneta americana</name>
    <name type="common">American cockroach</name>
    <name type="synonym">Blatta americana</name>
    <dbReference type="NCBI Taxonomy" id="6978"/>
    <lineage>
        <taxon>Eukaryota</taxon>
        <taxon>Metazoa</taxon>
        <taxon>Ecdysozoa</taxon>
        <taxon>Arthropoda</taxon>
        <taxon>Hexapoda</taxon>
        <taxon>Insecta</taxon>
        <taxon>Pterygota</taxon>
        <taxon>Neoptera</taxon>
        <taxon>Polyneoptera</taxon>
        <taxon>Dictyoptera</taxon>
        <taxon>Blattodea</taxon>
        <taxon>Blattoidea</taxon>
        <taxon>Blattidae</taxon>
        <taxon>Blattinae</taxon>
        <taxon>Periplaneta</taxon>
    </lineage>
</organism>
<reference evidence="2 3" key="1">
    <citation type="journal article" date="2022" name="Allergy">
        <title>Genome assembly and annotation of Periplaneta americana reveal a comprehensive cockroach allergen profile.</title>
        <authorList>
            <person name="Wang L."/>
            <person name="Xiong Q."/>
            <person name="Saelim N."/>
            <person name="Wang L."/>
            <person name="Nong W."/>
            <person name="Wan A.T."/>
            <person name="Shi M."/>
            <person name="Liu X."/>
            <person name="Cao Q."/>
            <person name="Hui J.H.L."/>
            <person name="Sookrung N."/>
            <person name="Leung T.F."/>
            <person name="Tungtrongchitr A."/>
            <person name="Tsui S.K.W."/>
        </authorList>
    </citation>
    <scope>NUCLEOTIDE SEQUENCE [LARGE SCALE GENOMIC DNA]</scope>
    <source>
        <strain evidence="2">PWHHKU_190912</strain>
    </source>
</reference>
<gene>
    <name evidence="2" type="ORF">ANN_03975</name>
</gene>